<evidence type="ECO:0000256" key="1">
    <source>
        <dbReference type="ARBA" id="ARBA00004141"/>
    </source>
</evidence>
<feature type="transmembrane region" description="Helical" evidence="8">
    <location>
        <begin position="144"/>
        <end position="166"/>
    </location>
</feature>
<evidence type="ECO:0000256" key="7">
    <source>
        <dbReference type="SAM" id="MobiDB-lite"/>
    </source>
</evidence>
<dbReference type="FunFam" id="1.20.1250.20:FF:000064">
    <property type="entry name" value="MFS allantoate transporter"/>
    <property type="match status" value="1"/>
</dbReference>
<dbReference type="GO" id="GO:0022857">
    <property type="term" value="F:transmembrane transporter activity"/>
    <property type="evidence" value="ECO:0007669"/>
    <property type="project" value="InterPro"/>
</dbReference>
<dbReference type="GO" id="GO:0016020">
    <property type="term" value="C:membrane"/>
    <property type="evidence" value="ECO:0007669"/>
    <property type="project" value="UniProtKB-SubCell"/>
</dbReference>
<dbReference type="STRING" id="683960.A0A1E3NY20"/>
<evidence type="ECO:0000313" key="10">
    <source>
        <dbReference type="Proteomes" id="UP000094112"/>
    </source>
</evidence>
<feature type="transmembrane region" description="Helical" evidence="8">
    <location>
        <begin position="456"/>
        <end position="478"/>
    </location>
</feature>
<feature type="region of interest" description="Disordered" evidence="7">
    <location>
        <begin position="1"/>
        <end position="23"/>
    </location>
</feature>
<feature type="transmembrane region" description="Helical" evidence="8">
    <location>
        <begin position="302"/>
        <end position="326"/>
    </location>
</feature>
<dbReference type="AlphaFoldDB" id="A0A1E3NY20"/>
<gene>
    <name evidence="9" type="ORF">WICANDRAFT_34624</name>
</gene>
<dbReference type="InterPro" id="IPR036259">
    <property type="entry name" value="MFS_trans_sf"/>
</dbReference>
<dbReference type="Proteomes" id="UP000094112">
    <property type="component" value="Unassembled WGS sequence"/>
</dbReference>
<keyword evidence="4 8" id="KW-1133">Transmembrane helix</keyword>
<dbReference type="PANTHER" id="PTHR43791">
    <property type="entry name" value="PERMEASE-RELATED"/>
    <property type="match status" value="1"/>
</dbReference>
<feature type="compositionally biased region" description="Polar residues" evidence="7">
    <location>
        <begin position="1"/>
        <end position="20"/>
    </location>
</feature>
<keyword evidence="3 8" id="KW-0812">Transmembrane</keyword>
<evidence type="ECO:0000256" key="6">
    <source>
        <dbReference type="ARBA" id="ARBA00037968"/>
    </source>
</evidence>
<evidence type="ECO:0000256" key="2">
    <source>
        <dbReference type="ARBA" id="ARBA00022448"/>
    </source>
</evidence>
<accession>A0A1E3NY20</accession>
<evidence type="ECO:0008006" key="11">
    <source>
        <dbReference type="Google" id="ProtNLM"/>
    </source>
</evidence>
<sequence>MELKPTSSHAENSADSNDAGSNDAGEVVPFAHLSPDTQDVDEAMGVALDLEEKHLLWTPEKDKKLLLKIDLYMLPLICFLYACQYMDKTSNSYAAIMGLKTDLHMRGDMYSWTGTCFYLGYLVFEFPANYLLQRFPLAKTTSIFIFIWGALLCLHAVPNYAGFIALRTLLGVFESSISPAMVIITGQWYKKSEHFTRTTIWFCCNGFGIILGGLIAYGCAIHEPSYSVAGWKVLFIVTGLLTILISILFWFHIPDTPSKAWFLTDEEKLMVVERIRDNKQGFGNKHFKRYQFKESLLDPMTWLFFVLAIVSQIPNGAITNFGTILLADDFHYSETESLLMNCISGAVEIIGCLGIASSTIFIPHRLIISFIAIAITFMACSMLAFANSNKSARLAGYYLQSVSPIGIICVLSCLQSNTAGHTKKVTTTAMYFIGYCVGNLVGPQTFTVPPYTSGKLALVVCEALTLFMIAVIYVAYWIKNKIKEKKAKDIDLTKFNAIHNTEFADLTDHENPTFRYCL</sequence>
<feature type="transmembrane region" description="Helical" evidence="8">
    <location>
        <begin position="109"/>
        <end position="132"/>
    </location>
</feature>
<feature type="transmembrane region" description="Helical" evidence="8">
    <location>
        <begin position="199"/>
        <end position="221"/>
    </location>
</feature>
<dbReference type="OrthoDB" id="6730379at2759"/>
<dbReference type="CDD" id="cd17327">
    <property type="entry name" value="MFS_FEN2_like"/>
    <property type="match status" value="1"/>
</dbReference>
<comment type="similarity">
    <text evidence="6">Belongs to the major facilitator superfamily. Allantoate permease family.</text>
</comment>
<evidence type="ECO:0000256" key="5">
    <source>
        <dbReference type="ARBA" id="ARBA00023136"/>
    </source>
</evidence>
<dbReference type="GeneID" id="30199455"/>
<dbReference type="Pfam" id="PF07690">
    <property type="entry name" value="MFS_1"/>
    <property type="match status" value="1"/>
</dbReference>
<evidence type="ECO:0000256" key="4">
    <source>
        <dbReference type="ARBA" id="ARBA00022989"/>
    </source>
</evidence>
<proteinExistence type="inferred from homology"/>
<dbReference type="SUPFAM" id="SSF103473">
    <property type="entry name" value="MFS general substrate transporter"/>
    <property type="match status" value="1"/>
</dbReference>
<feature type="transmembrane region" description="Helical" evidence="8">
    <location>
        <begin position="233"/>
        <end position="253"/>
    </location>
</feature>
<reference evidence="9 10" key="1">
    <citation type="journal article" date="2016" name="Proc. Natl. Acad. Sci. U.S.A.">
        <title>Comparative genomics of biotechnologically important yeasts.</title>
        <authorList>
            <person name="Riley R."/>
            <person name="Haridas S."/>
            <person name="Wolfe K.H."/>
            <person name="Lopes M.R."/>
            <person name="Hittinger C.T."/>
            <person name="Goeker M."/>
            <person name="Salamov A.A."/>
            <person name="Wisecaver J.H."/>
            <person name="Long T.M."/>
            <person name="Calvey C.H."/>
            <person name="Aerts A.L."/>
            <person name="Barry K.W."/>
            <person name="Choi C."/>
            <person name="Clum A."/>
            <person name="Coughlan A.Y."/>
            <person name="Deshpande S."/>
            <person name="Douglass A.P."/>
            <person name="Hanson S.J."/>
            <person name="Klenk H.-P."/>
            <person name="LaButti K.M."/>
            <person name="Lapidus A."/>
            <person name="Lindquist E.A."/>
            <person name="Lipzen A.M."/>
            <person name="Meier-Kolthoff J.P."/>
            <person name="Ohm R.A."/>
            <person name="Otillar R.P."/>
            <person name="Pangilinan J.L."/>
            <person name="Peng Y."/>
            <person name="Rokas A."/>
            <person name="Rosa C.A."/>
            <person name="Scheuner C."/>
            <person name="Sibirny A.A."/>
            <person name="Slot J.C."/>
            <person name="Stielow J.B."/>
            <person name="Sun H."/>
            <person name="Kurtzman C.P."/>
            <person name="Blackwell M."/>
            <person name="Grigoriev I.V."/>
            <person name="Jeffries T.W."/>
        </authorList>
    </citation>
    <scope>NUCLEOTIDE SEQUENCE [LARGE SCALE GENOMIC DNA]</scope>
    <source>
        <strain evidence="10">ATCC 58044 / CBS 1984 / NCYC 433 / NRRL Y-366-8</strain>
    </source>
</reference>
<dbReference type="EMBL" id="KV454212">
    <property type="protein sequence ID" value="ODQ58066.1"/>
    <property type="molecule type" value="Genomic_DNA"/>
</dbReference>
<evidence type="ECO:0000256" key="8">
    <source>
        <dbReference type="SAM" id="Phobius"/>
    </source>
</evidence>
<evidence type="ECO:0000313" key="9">
    <source>
        <dbReference type="EMBL" id="ODQ58066.1"/>
    </source>
</evidence>
<evidence type="ECO:0000256" key="3">
    <source>
        <dbReference type="ARBA" id="ARBA00022692"/>
    </source>
</evidence>
<dbReference type="Gene3D" id="1.20.1250.20">
    <property type="entry name" value="MFS general substrate transporter like domains"/>
    <property type="match status" value="2"/>
</dbReference>
<keyword evidence="2" id="KW-0813">Transport</keyword>
<feature type="transmembrane region" description="Helical" evidence="8">
    <location>
        <begin position="397"/>
        <end position="417"/>
    </location>
</feature>
<dbReference type="InterPro" id="IPR011701">
    <property type="entry name" value="MFS"/>
</dbReference>
<dbReference type="PANTHER" id="PTHR43791:SF1">
    <property type="entry name" value="ALLANTOATE PERMEASE"/>
    <property type="match status" value="1"/>
</dbReference>
<feature type="transmembrane region" description="Helical" evidence="8">
    <location>
        <begin position="366"/>
        <end position="385"/>
    </location>
</feature>
<name>A0A1E3NY20_WICAA</name>
<keyword evidence="10" id="KW-1185">Reference proteome</keyword>
<protein>
    <recommendedName>
        <fullName evidence="11">Major facilitator superfamily (MFS) profile domain-containing protein</fullName>
    </recommendedName>
</protein>
<comment type="subcellular location">
    <subcellularLocation>
        <location evidence="1">Membrane</location>
        <topology evidence="1">Multi-pass membrane protein</topology>
    </subcellularLocation>
</comment>
<keyword evidence="5 8" id="KW-0472">Membrane</keyword>
<dbReference type="RefSeq" id="XP_019037273.1">
    <property type="nucleotide sequence ID" value="XM_019182209.1"/>
</dbReference>
<feature type="transmembrane region" description="Helical" evidence="8">
    <location>
        <begin position="338"/>
        <end position="360"/>
    </location>
</feature>
<organism evidence="9 10">
    <name type="scientific">Wickerhamomyces anomalus (strain ATCC 58044 / CBS 1984 / NCYC 433 / NRRL Y-366-8)</name>
    <name type="common">Yeast</name>
    <name type="synonym">Hansenula anomala</name>
    <dbReference type="NCBI Taxonomy" id="683960"/>
    <lineage>
        <taxon>Eukaryota</taxon>
        <taxon>Fungi</taxon>
        <taxon>Dikarya</taxon>
        <taxon>Ascomycota</taxon>
        <taxon>Saccharomycotina</taxon>
        <taxon>Saccharomycetes</taxon>
        <taxon>Phaffomycetales</taxon>
        <taxon>Wickerhamomycetaceae</taxon>
        <taxon>Wickerhamomyces</taxon>
    </lineage>
</organism>